<sequence>MSKLSRVAVAAVAAAAAWGLRSWQQAQQDRKVWASATDELPEDEPDAR</sequence>
<dbReference type="AlphaFoldDB" id="A0A1R4JYC2"/>
<evidence type="ECO:0000313" key="1">
    <source>
        <dbReference type="EMBL" id="SJN36763.1"/>
    </source>
</evidence>
<reference evidence="1 2" key="1">
    <citation type="submission" date="2017-02" db="EMBL/GenBank/DDBJ databases">
        <authorList>
            <person name="Peterson S.W."/>
        </authorList>
    </citation>
    <scope>NUCLEOTIDE SEQUENCE [LARGE SCALE GENOMIC DNA]</scope>
    <source>
        <strain evidence="1 2">2B3F</strain>
    </source>
</reference>
<name>A0A1R4JYC2_9MICC</name>
<dbReference type="Proteomes" id="UP000196230">
    <property type="component" value="Unassembled WGS sequence"/>
</dbReference>
<evidence type="ECO:0000313" key="2">
    <source>
        <dbReference type="Proteomes" id="UP000196230"/>
    </source>
</evidence>
<organism evidence="1 2">
    <name type="scientific">Micrococcus lylae</name>
    <dbReference type="NCBI Taxonomy" id="1273"/>
    <lineage>
        <taxon>Bacteria</taxon>
        <taxon>Bacillati</taxon>
        <taxon>Actinomycetota</taxon>
        <taxon>Actinomycetes</taxon>
        <taxon>Micrococcales</taxon>
        <taxon>Micrococcaceae</taxon>
        <taxon>Micrococcus</taxon>
    </lineage>
</organism>
<protein>
    <submittedName>
        <fullName evidence="1">Uncharacterized protein</fullName>
    </submittedName>
</protein>
<proteinExistence type="predicted"/>
<accession>A0A1R4JYC2</accession>
<dbReference type="EMBL" id="FUKP01000071">
    <property type="protein sequence ID" value="SJN36763.1"/>
    <property type="molecule type" value="Genomic_DNA"/>
</dbReference>
<gene>
    <name evidence="1" type="ORF">FM125_11230</name>
</gene>
<dbReference type="RefSeq" id="WP_168165778.1">
    <property type="nucleotide sequence ID" value="NZ_CP126965.1"/>
</dbReference>